<evidence type="ECO:0000313" key="2">
    <source>
        <dbReference type="Proteomes" id="UP000265520"/>
    </source>
</evidence>
<name>A0A392UC72_9FABA</name>
<evidence type="ECO:0000313" key="1">
    <source>
        <dbReference type="EMBL" id="MCI70020.1"/>
    </source>
</evidence>
<protein>
    <submittedName>
        <fullName evidence="1">Uncharacterized protein</fullName>
    </submittedName>
</protein>
<comment type="caution">
    <text evidence="1">The sequence shown here is derived from an EMBL/GenBank/DDBJ whole genome shotgun (WGS) entry which is preliminary data.</text>
</comment>
<dbReference type="Proteomes" id="UP000265520">
    <property type="component" value="Unassembled WGS sequence"/>
</dbReference>
<sequence>MATLLHDDLEDLFAIPWLVDDFCELMQGLEDRSGELTLLQHGFLNQANMFERFLWFDLPFIKSSGEA</sequence>
<dbReference type="EMBL" id="LXQA010767222">
    <property type="protein sequence ID" value="MCI70020.1"/>
    <property type="molecule type" value="Genomic_DNA"/>
</dbReference>
<feature type="non-terminal residue" evidence="1">
    <location>
        <position position="67"/>
    </location>
</feature>
<organism evidence="1 2">
    <name type="scientific">Trifolium medium</name>
    <dbReference type="NCBI Taxonomy" id="97028"/>
    <lineage>
        <taxon>Eukaryota</taxon>
        <taxon>Viridiplantae</taxon>
        <taxon>Streptophyta</taxon>
        <taxon>Embryophyta</taxon>
        <taxon>Tracheophyta</taxon>
        <taxon>Spermatophyta</taxon>
        <taxon>Magnoliopsida</taxon>
        <taxon>eudicotyledons</taxon>
        <taxon>Gunneridae</taxon>
        <taxon>Pentapetalae</taxon>
        <taxon>rosids</taxon>
        <taxon>fabids</taxon>
        <taxon>Fabales</taxon>
        <taxon>Fabaceae</taxon>
        <taxon>Papilionoideae</taxon>
        <taxon>50 kb inversion clade</taxon>
        <taxon>NPAAA clade</taxon>
        <taxon>Hologalegina</taxon>
        <taxon>IRL clade</taxon>
        <taxon>Trifolieae</taxon>
        <taxon>Trifolium</taxon>
    </lineage>
</organism>
<dbReference type="AlphaFoldDB" id="A0A392UC72"/>
<keyword evidence="2" id="KW-1185">Reference proteome</keyword>
<proteinExistence type="predicted"/>
<accession>A0A392UC72</accession>
<reference evidence="1 2" key="1">
    <citation type="journal article" date="2018" name="Front. Plant Sci.">
        <title>Red Clover (Trifolium pratense) and Zigzag Clover (T. medium) - A Picture of Genomic Similarities and Differences.</title>
        <authorList>
            <person name="Dluhosova J."/>
            <person name="Istvanek J."/>
            <person name="Nedelnik J."/>
            <person name="Repkova J."/>
        </authorList>
    </citation>
    <scope>NUCLEOTIDE SEQUENCE [LARGE SCALE GENOMIC DNA]</scope>
    <source>
        <strain evidence="2">cv. 10/8</strain>
        <tissue evidence="1">Leaf</tissue>
    </source>
</reference>